<dbReference type="InterPro" id="IPR050121">
    <property type="entry name" value="Cytochrome_P450_monoxygenase"/>
</dbReference>
<keyword evidence="4" id="KW-0503">Monooxygenase</keyword>
<dbReference type="Pfam" id="PF00067">
    <property type="entry name" value="p450"/>
    <property type="match status" value="1"/>
</dbReference>
<dbReference type="InterPro" id="IPR001128">
    <property type="entry name" value="Cyt_P450"/>
</dbReference>
<evidence type="ECO:0000256" key="1">
    <source>
        <dbReference type="ARBA" id="ARBA00001971"/>
    </source>
</evidence>
<sequence length="525" mass="58445">MDTASLQQKVKVAVPTLILCWWVLRRARLSQSRLPRPPSPPGHWLLGHALQLPDPSNPDAPHVDVLLLEWARKYNWTVFSFWVPIVGRFIVAADPALVRQALVIENYPKSPTYGNLLPLLGEGSMLVAEGSEWAAKRRVFNPGFSPGFLREVVATVAEKVQTLCEKCSQAADSAEELGLHKATVDFTADVIAQVAFGEDWGTRGGRADAPSAAVAPTRQLMFELQYECTQNQIIPWRIYTNLRSRLRIWRLQRLLDADMVAVVHRRIAALSEEDGTSAPSGRKDILSLALKQTQLDSSSGTLGSAEVSDVVAQMKTFFLAGHDTTSTMISWAIWLLAMHPKVCEEVRAEVAKVLGPWGSDSSGLGMALPPTYEAFQECEYLEAVLQETLRLYPPAGSARYVSDPNATFAGMNIGNSILYLSHYVLHRHPALWDEPDEFRPERFLKGLATSEKRNADFDPFAFGPFSRGPRDCIGKYFAMLEGKIAVAALVRGFDFSAVHHDETIAYRVTQRPQKGARMRVRHRPQ</sequence>
<dbReference type="PANTHER" id="PTHR24305">
    <property type="entry name" value="CYTOCHROME P450"/>
    <property type="match status" value="1"/>
</dbReference>
<comment type="cofactor">
    <cofactor evidence="1 3">
        <name>heme</name>
        <dbReference type="ChEBI" id="CHEBI:30413"/>
    </cofactor>
</comment>
<dbReference type="GO" id="GO:0016705">
    <property type="term" value="F:oxidoreductase activity, acting on paired donors, with incorporation or reduction of molecular oxygen"/>
    <property type="evidence" value="ECO:0007669"/>
    <property type="project" value="InterPro"/>
</dbReference>
<dbReference type="InterPro" id="IPR017972">
    <property type="entry name" value="Cyt_P450_CS"/>
</dbReference>
<reference evidence="5" key="1">
    <citation type="submission" date="2021-02" db="EMBL/GenBank/DDBJ databases">
        <authorList>
            <person name="Dougan E. K."/>
            <person name="Rhodes N."/>
            <person name="Thang M."/>
            <person name="Chan C."/>
        </authorList>
    </citation>
    <scope>NUCLEOTIDE SEQUENCE</scope>
</reference>
<keyword evidence="4" id="KW-0560">Oxidoreductase</keyword>
<dbReference type="PRINTS" id="PR00385">
    <property type="entry name" value="P450"/>
</dbReference>
<keyword evidence="3 4" id="KW-0349">Heme</keyword>
<evidence type="ECO:0008006" key="7">
    <source>
        <dbReference type="Google" id="ProtNLM"/>
    </source>
</evidence>
<dbReference type="SUPFAM" id="SSF48264">
    <property type="entry name" value="Cytochrome P450"/>
    <property type="match status" value="1"/>
</dbReference>
<evidence type="ECO:0000256" key="4">
    <source>
        <dbReference type="RuleBase" id="RU000461"/>
    </source>
</evidence>
<dbReference type="InterPro" id="IPR002401">
    <property type="entry name" value="Cyt_P450_E_grp-I"/>
</dbReference>
<proteinExistence type="inferred from homology"/>
<dbReference type="Proteomes" id="UP000626109">
    <property type="component" value="Unassembled WGS sequence"/>
</dbReference>
<accession>A0A813KBE5</accession>
<name>A0A813KBE5_POLGL</name>
<dbReference type="InterPro" id="IPR036396">
    <property type="entry name" value="Cyt_P450_sf"/>
</dbReference>
<dbReference type="PROSITE" id="PS00086">
    <property type="entry name" value="CYTOCHROME_P450"/>
    <property type="match status" value="1"/>
</dbReference>
<protein>
    <recommendedName>
        <fullName evidence="7">Cytochrome P450</fullName>
    </recommendedName>
</protein>
<evidence type="ECO:0000256" key="3">
    <source>
        <dbReference type="PIRSR" id="PIRSR602401-1"/>
    </source>
</evidence>
<feature type="binding site" description="axial binding residue" evidence="3">
    <location>
        <position position="472"/>
    </location>
    <ligand>
        <name>heme</name>
        <dbReference type="ChEBI" id="CHEBI:30413"/>
    </ligand>
    <ligandPart>
        <name>Fe</name>
        <dbReference type="ChEBI" id="CHEBI:18248"/>
    </ligandPart>
</feature>
<dbReference type="GO" id="GO:0005506">
    <property type="term" value="F:iron ion binding"/>
    <property type="evidence" value="ECO:0007669"/>
    <property type="project" value="InterPro"/>
</dbReference>
<dbReference type="EMBL" id="CAJNNW010028366">
    <property type="protein sequence ID" value="CAE8695761.1"/>
    <property type="molecule type" value="Genomic_DNA"/>
</dbReference>
<dbReference type="PRINTS" id="PR00463">
    <property type="entry name" value="EP450I"/>
</dbReference>
<dbReference type="Gene3D" id="1.10.630.10">
    <property type="entry name" value="Cytochrome P450"/>
    <property type="match status" value="1"/>
</dbReference>
<dbReference type="GO" id="GO:0004497">
    <property type="term" value="F:monooxygenase activity"/>
    <property type="evidence" value="ECO:0007669"/>
    <property type="project" value="UniProtKB-KW"/>
</dbReference>
<keyword evidence="3 4" id="KW-0479">Metal-binding</keyword>
<comment type="caution">
    <text evidence="5">The sequence shown here is derived from an EMBL/GenBank/DDBJ whole genome shotgun (WGS) entry which is preliminary data.</text>
</comment>
<keyword evidence="3 4" id="KW-0408">Iron</keyword>
<gene>
    <name evidence="5" type="ORF">PGLA2088_LOCUS29536</name>
</gene>
<evidence type="ECO:0000313" key="6">
    <source>
        <dbReference type="Proteomes" id="UP000626109"/>
    </source>
</evidence>
<evidence type="ECO:0000313" key="5">
    <source>
        <dbReference type="EMBL" id="CAE8695761.1"/>
    </source>
</evidence>
<evidence type="ECO:0000256" key="2">
    <source>
        <dbReference type="ARBA" id="ARBA00010617"/>
    </source>
</evidence>
<comment type="similarity">
    <text evidence="2 4">Belongs to the cytochrome P450 family.</text>
</comment>
<dbReference type="PANTHER" id="PTHR24305:SF166">
    <property type="entry name" value="CYTOCHROME P450 12A4, MITOCHONDRIAL-RELATED"/>
    <property type="match status" value="1"/>
</dbReference>
<dbReference type="AlphaFoldDB" id="A0A813KBE5"/>
<dbReference type="GO" id="GO:0020037">
    <property type="term" value="F:heme binding"/>
    <property type="evidence" value="ECO:0007669"/>
    <property type="project" value="InterPro"/>
</dbReference>
<organism evidence="5 6">
    <name type="scientific">Polarella glacialis</name>
    <name type="common">Dinoflagellate</name>
    <dbReference type="NCBI Taxonomy" id="89957"/>
    <lineage>
        <taxon>Eukaryota</taxon>
        <taxon>Sar</taxon>
        <taxon>Alveolata</taxon>
        <taxon>Dinophyceae</taxon>
        <taxon>Suessiales</taxon>
        <taxon>Suessiaceae</taxon>
        <taxon>Polarella</taxon>
    </lineage>
</organism>